<feature type="compositionally biased region" description="Gly residues" evidence="1">
    <location>
        <begin position="1"/>
        <end position="10"/>
    </location>
</feature>
<evidence type="ECO:0000256" key="1">
    <source>
        <dbReference type="SAM" id="MobiDB-lite"/>
    </source>
</evidence>
<dbReference type="EMBL" id="BAAAQD010000002">
    <property type="protein sequence ID" value="GAA1505402.1"/>
    <property type="molecule type" value="Genomic_DNA"/>
</dbReference>
<sequence length="218" mass="21732">MGGEAAGGGDAVDADDGHLEVESVQGAVGDGADELVGLGAGDAAGHDQLQPGAQRQLGGDVDGVGDDGEVDAGRQEPGEQVGGGAAGEAQGERAVREQLERALRDAGLGLAVLAGAVADRELGEGRGRGDRAPVGAGEELLVLERLQVATDRGGGDAELRGEGAGVDGAAARDAGQDRRDAVGAAAAHPITEQNAQFRMSTCARYLVKRTGNAQPWLA</sequence>
<evidence type="ECO:0000313" key="3">
    <source>
        <dbReference type="Proteomes" id="UP001501470"/>
    </source>
</evidence>
<dbReference type="Proteomes" id="UP001501470">
    <property type="component" value="Unassembled WGS sequence"/>
</dbReference>
<organism evidence="2 3">
    <name type="scientific">Dactylosporangium maewongense</name>
    <dbReference type="NCBI Taxonomy" id="634393"/>
    <lineage>
        <taxon>Bacteria</taxon>
        <taxon>Bacillati</taxon>
        <taxon>Actinomycetota</taxon>
        <taxon>Actinomycetes</taxon>
        <taxon>Micromonosporales</taxon>
        <taxon>Micromonosporaceae</taxon>
        <taxon>Dactylosporangium</taxon>
    </lineage>
</organism>
<protein>
    <submittedName>
        <fullName evidence="2">Uncharacterized protein</fullName>
    </submittedName>
</protein>
<proteinExistence type="predicted"/>
<accession>A0ABN1ZVF2</accession>
<gene>
    <name evidence="2" type="ORF">GCM10009827_018700</name>
</gene>
<feature type="region of interest" description="Disordered" evidence="1">
    <location>
        <begin position="1"/>
        <end position="97"/>
    </location>
</feature>
<keyword evidence="3" id="KW-1185">Reference proteome</keyword>
<reference evidence="2 3" key="1">
    <citation type="journal article" date="2019" name="Int. J. Syst. Evol. Microbiol.">
        <title>The Global Catalogue of Microorganisms (GCM) 10K type strain sequencing project: providing services to taxonomists for standard genome sequencing and annotation.</title>
        <authorList>
            <consortium name="The Broad Institute Genomics Platform"/>
            <consortium name="The Broad Institute Genome Sequencing Center for Infectious Disease"/>
            <person name="Wu L."/>
            <person name="Ma J."/>
        </authorList>
    </citation>
    <scope>NUCLEOTIDE SEQUENCE [LARGE SCALE GENOMIC DNA]</scope>
    <source>
        <strain evidence="2 3">JCM 15933</strain>
    </source>
</reference>
<name>A0ABN1ZVF2_9ACTN</name>
<comment type="caution">
    <text evidence="2">The sequence shown here is derived from an EMBL/GenBank/DDBJ whole genome shotgun (WGS) entry which is preliminary data.</text>
</comment>
<evidence type="ECO:0000313" key="2">
    <source>
        <dbReference type="EMBL" id="GAA1505402.1"/>
    </source>
</evidence>